<protein>
    <submittedName>
        <fullName evidence="1">Uncharacterized protein</fullName>
    </submittedName>
</protein>
<evidence type="ECO:0000313" key="2">
    <source>
        <dbReference type="Proteomes" id="UP000299102"/>
    </source>
</evidence>
<accession>A0A4C1T471</accession>
<keyword evidence="2" id="KW-1185">Reference proteome</keyword>
<comment type="caution">
    <text evidence="1">The sequence shown here is derived from an EMBL/GenBank/DDBJ whole genome shotgun (WGS) entry which is preliminary data.</text>
</comment>
<proteinExistence type="predicted"/>
<evidence type="ECO:0000313" key="1">
    <source>
        <dbReference type="EMBL" id="GBP08360.1"/>
    </source>
</evidence>
<dbReference type="EMBL" id="BGZK01000030">
    <property type="protein sequence ID" value="GBP08360.1"/>
    <property type="molecule type" value="Genomic_DNA"/>
</dbReference>
<sequence>MSPRPDLAQRLRHGEINVIPPRMIPSGEARESIQALIYTETDPLQLLGQRFGRSDAIIKQELIKLSCMKPMQNGMSDISSYINKVNYCVTSIRNLKNLS</sequence>
<name>A0A4C1T471_EUMVA</name>
<dbReference type="OrthoDB" id="8056668at2759"/>
<dbReference type="Proteomes" id="UP000299102">
    <property type="component" value="Unassembled WGS sequence"/>
</dbReference>
<gene>
    <name evidence="1" type="ORF">EVAR_78823_1</name>
</gene>
<dbReference type="AlphaFoldDB" id="A0A4C1T471"/>
<organism evidence="1 2">
    <name type="scientific">Eumeta variegata</name>
    <name type="common">Bagworm moth</name>
    <name type="synonym">Eumeta japonica</name>
    <dbReference type="NCBI Taxonomy" id="151549"/>
    <lineage>
        <taxon>Eukaryota</taxon>
        <taxon>Metazoa</taxon>
        <taxon>Ecdysozoa</taxon>
        <taxon>Arthropoda</taxon>
        <taxon>Hexapoda</taxon>
        <taxon>Insecta</taxon>
        <taxon>Pterygota</taxon>
        <taxon>Neoptera</taxon>
        <taxon>Endopterygota</taxon>
        <taxon>Lepidoptera</taxon>
        <taxon>Glossata</taxon>
        <taxon>Ditrysia</taxon>
        <taxon>Tineoidea</taxon>
        <taxon>Psychidae</taxon>
        <taxon>Oiketicinae</taxon>
        <taxon>Eumeta</taxon>
    </lineage>
</organism>
<reference evidence="1 2" key="1">
    <citation type="journal article" date="2019" name="Commun. Biol.">
        <title>The bagworm genome reveals a unique fibroin gene that provides high tensile strength.</title>
        <authorList>
            <person name="Kono N."/>
            <person name="Nakamura H."/>
            <person name="Ohtoshi R."/>
            <person name="Tomita M."/>
            <person name="Numata K."/>
            <person name="Arakawa K."/>
        </authorList>
    </citation>
    <scope>NUCLEOTIDE SEQUENCE [LARGE SCALE GENOMIC DNA]</scope>
</reference>